<dbReference type="Gene3D" id="2.60.120.200">
    <property type="match status" value="2"/>
</dbReference>
<dbReference type="EMBL" id="JASCXX010000005">
    <property type="protein sequence ID" value="MDI6448503.1"/>
    <property type="molecule type" value="Genomic_DNA"/>
</dbReference>
<proteinExistence type="predicted"/>
<evidence type="ECO:0000256" key="2">
    <source>
        <dbReference type="ARBA" id="ARBA00023157"/>
    </source>
</evidence>
<feature type="region of interest" description="Disordered" evidence="3">
    <location>
        <begin position="667"/>
        <end position="687"/>
    </location>
</feature>
<evidence type="ECO:0000256" key="3">
    <source>
        <dbReference type="SAM" id="MobiDB-lite"/>
    </source>
</evidence>
<dbReference type="Gene3D" id="2.60.120.430">
    <property type="entry name" value="Galactose-binding lectin"/>
    <property type="match status" value="1"/>
</dbReference>
<reference evidence="6" key="1">
    <citation type="submission" date="2023-05" db="EMBL/GenBank/DDBJ databases">
        <title>Anaerotaeda fermentans gen. nov., sp. nov., a novel anaerobic planctomycete of the new family within the order Sedimentisphaerales isolated from Taman Peninsula, Russia.</title>
        <authorList>
            <person name="Khomyakova M.A."/>
            <person name="Merkel A.Y."/>
            <person name="Slobodkin A.I."/>
        </authorList>
    </citation>
    <scope>NUCLEOTIDE SEQUENCE</scope>
    <source>
        <strain evidence="6">M17dextr</strain>
    </source>
</reference>
<evidence type="ECO:0000313" key="7">
    <source>
        <dbReference type="Proteomes" id="UP001431776"/>
    </source>
</evidence>
<feature type="signal peptide" evidence="4">
    <location>
        <begin position="1"/>
        <end position="24"/>
    </location>
</feature>
<comment type="caution">
    <text evidence="6">The sequence shown here is derived from an EMBL/GenBank/DDBJ whole genome shotgun (WGS) entry which is preliminary data.</text>
</comment>
<dbReference type="Proteomes" id="UP001431776">
    <property type="component" value="Unassembled WGS sequence"/>
</dbReference>
<evidence type="ECO:0000313" key="6">
    <source>
        <dbReference type="EMBL" id="MDI6448503.1"/>
    </source>
</evidence>
<organism evidence="6 7">
    <name type="scientific">Anaerobaca lacustris</name>
    <dbReference type="NCBI Taxonomy" id="3044600"/>
    <lineage>
        <taxon>Bacteria</taxon>
        <taxon>Pseudomonadati</taxon>
        <taxon>Planctomycetota</taxon>
        <taxon>Phycisphaerae</taxon>
        <taxon>Sedimentisphaerales</taxon>
        <taxon>Anaerobacaceae</taxon>
        <taxon>Anaerobaca</taxon>
    </lineage>
</organism>
<keyword evidence="7" id="KW-1185">Reference proteome</keyword>
<dbReference type="SUPFAM" id="SSF49899">
    <property type="entry name" value="Concanavalin A-like lectins/glucanases"/>
    <property type="match status" value="1"/>
</dbReference>
<dbReference type="InterPro" id="IPR006558">
    <property type="entry name" value="LamG-like"/>
</dbReference>
<dbReference type="Pfam" id="PF13385">
    <property type="entry name" value="Laminin_G_3"/>
    <property type="match status" value="1"/>
</dbReference>
<evidence type="ECO:0000259" key="5">
    <source>
        <dbReference type="SMART" id="SM00560"/>
    </source>
</evidence>
<dbReference type="AlphaFoldDB" id="A0AAW6TYC2"/>
<dbReference type="RefSeq" id="WP_349243914.1">
    <property type="nucleotide sequence ID" value="NZ_JASCXX010000005.1"/>
</dbReference>
<evidence type="ECO:0000256" key="1">
    <source>
        <dbReference type="ARBA" id="ARBA00022729"/>
    </source>
</evidence>
<keyword evidence="2" id="KW-1015">Disulfide bond</keyword>
<sequence>MSRKMLPVVLLAAVFGLTAAKAGAVEWRRAAYWDGRYATQWVGSGEAMRDALAGAGYAILNADELKSWMDERIDDGAMSVVVFCRDVVPDTVTESRSADCTLRQYLDAGGKIVWYGELPLYYQGHADGTTTTWGHGGSTAILGFNAANQPYESNQQVVLTSTGTDWGLTQRWASTRATTIPDDPAGFTVLARAVFSSAGGNSRYAAAWARHYVEDDRFRGFVRIWDVYIGFGNTIIASPSVEEVMAVAEYVAFKASEPQPADGADGVSSGPLAWRAGEYVISHAVYFGASPELGEADKVDETPSSVTHWNTPAFEAGATYYWRVDEIDVDGIVREGALWSFTAAPSAAHAPVPQDGAEMVGAEQPELTWSPGLDAVLHEVYFGDDPNAVAEGADDTYQGSQAEAAFVAGSLDRGRTYYWRVDEILSDGTTAVGPVWSFTTLQQIAPVDPSLVGWWKFDEEDGTVAIDSSGHDRHGTLAGSVARVDGLFGRALDFEHGNANDAVVVPAFDLPDGGISMAAWIRPESFSQHDARIIEKASGVAAANDAWWMLGSNSSGSNYVLRFRLKTNDDRDSTTLLAMSGPLSAGEWAHAAATWDGTNMFLYKDGEQVGQSGKGGTAVAANPDLDITIGNSIVGGAGLRAWDGLIDDVRVYNKALTFNDLDQVMKGDPLPASDPNPANGAAPDSSGAVLLTWQPGERAFQHDVYLGTDRALVRKADAADATGIYRGRFNAPSYMPNPVVERGQQYFWRVDEINGDGTISTGHIWTFTVADYLIVDDFEGYTDNIDADETIFQTWIDGYFDGSSGSTVGYLGAPFAELGVVHGGRQSMPLHFDNSVAPYYSEAERSWFSPQDWTAYGGGSLQMQVRGRTLSGTTHYDPLSQTYTITGAGYNIWATSDQFHFAYKQLTGDGSITVRVDGMSEELPHGDPRVGVMIRDTLDYNAANAIVFAEPDPRTRLTARVTTGGDTSSVATIDGVGTTPIWLRLTREGFVFKAARSNDGVNWMPLLDSGSEVNISMMDPVYIGLVVCSHASGQFIEGRFSNVSTTGNVAPSGPFTVSRDVGIASNPPELLYVALEDSAGRMATVKHTGLATTDAWQRWEIPLADFPGVNPTAIRKMVIGVGDRSNPMPGGVGTIYIDDVRVMDTEP</sequence>
<dbReference type="InterPro" id="IPR013783">
    <property type="entry name" value="Ig-like_fold"/>
</dbReference>
<dbReference type="SMART" id="SM00560">
    <property type="entry name" value="LamGL"/>
    <property type="match status" value="1"/>
</dbReference>
<gene>
    <name evidence="6" type="ORF">QJ522_05570</name>
</gene>
<evidence type="ECO:0000256" key="4">
    <source>
        <dbReference type="SAM" id="SignalP"/>
    </source>
</evidence>
<feature type="chain" id="PRO_5043420210" description="LamG-like jellyroll fold domain-containing protein" evidence="4">
    <location>
        <begin position="25"/>
        <end position="1147"/>
    </location>
</feature>
<name>A0AAW6TYC2_9BACT</name>
<dbReference type="InterPro" id="IPR013320">
    <property type="entry name" value="ConA-like_dom_sf"/>
</dbReference>
<keyword evidence="1 4" id="KW-0732">Signal</keyword>
<dbReference type="Gene3D" id="2.60.40.10">
    <property type="entry name" value="Immunoglobulins"/>
    <property type="match status" value="1"/>
</dbReference>
<protein>
    <recommendedName>
        <fullName evidence="5">LamG-like jellyroll fold domain-containing protein</fullName>
    </recommendedName>
</protein>
<feature type="domain" description="LamG-like jellyroll fold" evidence="5">
    <location>
        <begin position="513"/>
        <end position="659"/>
    </location>
</feature>
<accession>A0AAW6TYC2</accession>